<sequence>MLDESYRSSQVREIIVDEAYWCRGMVDWLITCTKLERVSIKIEVQADEYEICDNEKFDASLYRALLLPSAATLQSLRICYGEWYRDQLEDGDIHDAPFGTFRDFVVLEDILVRHSHLKDTQPLVEILPVSLKRLEIIDLMATDDQVQLMSELSDLVHQGSCENLEELVLRLDLEDEDVPADALRSLELECEARGILLKIEAPEDY</sequence>
<proteinExistence type="predicted"/>
<accession>A0A9W9QXR9</accession>
<reference evidence="1" key="2">
    <citation type="journal article" date="2023" name="IMA Fungus">
        <title>Comparative genomic study of the Penicillium genus elucidates a diverse pangenome and 15 lateral gene transfer events.</title>
        <authorList>
            <person name="Petersen C."/>
            <person name="Sorensen T."/>
            <person name="Nielsen M.R."/>
            <person name="Sondergaard T.E."/>
            <person name="Sorensen J.L."/>
            <person name="Fitzpatrick D.A."/>
            <person name="Frisvad J.C."/>
            <person name="Nielsen K.L."/>
        </authorList>
    </citation>
    <scope>NUCLEOTIDE SEQUENCE</scope>
    <source>
        <strain evidence="1">IBT 35675</strain>
    </source>
</reference>
<evidence type="ECO:0000313" key="1">
    <source>
        <dbReference type="EMBL" id="KAJ5350027.1"/>
    </source>
</evidence>
<dbReference type="EMBL" id="JAPZBR010000006">
    <property type="protein sequence ID" value="KAJ5350027.1"/>
    <property type="molecule type" value="Genomic_DNA"/>
</dbReference>
<comment type="caution">
    <text evidence="1">The sequence shown here is derived from an EMBL/GenBank/DDBJ whole genome shotgun (WGS) entry which is preliminary data.</text>
</comment>
<organism evidence="1 2">
    <name type="scientific">Penicillium brevicompactum</name>
    <dbReference type="NCBI Taxonomy" id="5074"/>
    <lineage>
        <taxon>Eukaryota</taxon>
        <taxon>Fungi</taxon>
        <taxon>Dikarya</taxon>
        <taxon>Ascomycota</taxon>
        <taxon>Pezizomycotina</taxon>
        <taxon>Eurotiomycetes</taxon>
        <taxon>Eurotiomycetidae</taxon>
        <taxon>Eurotiales</taxon>
        <taxon>Aspergillaceae</taxon>
        <taxon>Penicillium</taxon>
    </lineage>
</organism>
<dbReference type="Proteomes" id="UP001148299">
    <property type="component" value="Unassembled WGS sequence"/>
</dbReference>
<protein>
    <submittedName>
        <fullName evidence="1">Uncharacterized protein</fullName>
    </submittedName>
</protein>
<keyword evidence="2" id="KW-1185">Reference proteome</keyword>
<reference evidence="1" key="1">
    <citation type="submission" date="2022-12" db="EMBL/GenBank/DDBJ databases">
        <authorList>
            <person name="Petersen C."/>
        </authorList>
    </citation>
    <scope>NUCLEOTIDE SEQUENCE</scope>
    <source>
        <strain evidence="1">IBT 35675</strain>
    </source>
</reference>
<evidence type="ECO:0000313" key="2">
    <source>
        <dbReference type="Proteomes" id="UP001148299"/>
    </source>
</evidence>
<dbReference type="AlphaFoldDB" id="A0A9W9QXR9"/>
<gene>
    <name evidence="1" type="ORF">N7541_007754</name>
</gene>
<name>A0A9W9QXR9_PENBR</name>